<dbReference type="AlphaFoldDB" id="A0AB38YC56"/>
<dbReference type="RefSeq" id="WP_304994188.1">
    <property type="nucleotide sequence ID" value="NZ_CP101717.1"/>
</dbReference>
<protein>
    <submittedName>
        <fullName evidence="1">Uncharacterized protein</fullName>
    </submittedName>
</protein>
<name>A0AB38YC56_9GAMM</name>
<evidence type="ECO:0000313" key="1">
    <source>
        <dbReference type="EMBL" id="WLD56903.1"/>
    </source>
</evidence>
<proteinExistence type="predicted"/>
<organism evidence="1">
    <name type="scientific">Salinispirillum sp. LH 10-3-1</name>
    <dbReference type="NCBI Taxonomy" id="2952525"/>
    <lineage>
        <taxon>Bacteria</taxon>
        <taxon>Pseudomonadati</taxon>
        <taxon>Pseudomonadota</taxon>
        <taxon>Gammaproteobacteria</taxon>
        <taxon>Oceanospirillales</taxon>
        <taxon>Saccharospirillaceae</taxon>
        <taxon>Salinispirillum</taxon>
    </lineage>
</organism>
<reference evidence="1" key="1">
    <citation type="submission" date="2022-07" db="EMBL/GenBank/DDBJ databases">
        <title>Complete genome sequence of Salinispirillum sp. LH10-3-1 capable of multiple carbohydrate inversion isolated from a soda lake.</title>
        <authorList>
            <person name="Liu J."/>
            <person name="Zhai Y."/>
            <person name="Zhang H."/>
            <person name="Yang H."/>
            <person name="Qu J."/>
            <person name="Li J."/>
        </authorList>
    </citation>
    <scope>NUCLEOTIDE SEQUENCE</scope>
    <source>
        <strain evidence="1">LH 10-3-1</strain>
    </source>
</reference>
<dbReference type="EMBL" id="CP101717">
    <property type="protein sequence ID" value="WLD56903.1"/>
    <property type="molecule type" value="Genomic_DNA"/>
</dbReference>
<gene>
    <name evidence="1" type="ORF">NFC81_09180</name>
</gene>
<sequence>MKPRQRGLSVDQVLDILNSPESAGVMAEKYNLGRSAILKIRSGKNYWNIYRIWKGLPEDAKPARTIKASERVQSVPVKGLVPVKRLQPRTIARLDADGLDVEALDTMAVPMGAQHTAANKMLMQAWV</sequence>
<accession>A0AB38YC56</accession>